<name>A0A927BGQ7_9BACT</name>
<dbReference type="AlphaFoldDB" id="A0A927BGQ7"/>
<organism evidence="1 2">
    <name type="scientific">Hymenobacter montanus</name>
    <dbReference type="NCBI Taxonomy" id="2771359"/>
    <lineage>
        <taxon>Bacteria</taxon>
        <taxon>Pseudomonadati</taxon>
        <taxon>Bacteroidota</taxon>
        <taxon>Cytophagia</taxon>
        <taxon>Cytophagales</taxon>
        <taxon>Hymenobacteraceae</taxon>
        <taxon>Hymenobacter</taxon>
    </lineage>
</organism>
<evidence type="ECO:0000313" key="1">
    <source>
        <dbReference type="EMBL" id="MBD2769697.1"/>
    </source>
</evidence>
<accession>A0A927BGQ7</accession>
<proteinExistence type="predicted"/>
<gene>
    <name evidence="1" type="ORF">IC235_17545</name>
</gene>
<protein>
    <submittedName>
        <fullName evidence="1">Uncharacterized protein</fullName>
    </submittedName>
</protein>
<evidence type="ECO:0000313" key="2">
    <source>
        <dbReference type="Proteomes" id="UP000612233"/>
    </source>
</evidence>
<keyword evidence="2" id="KW-1185">Reference proteome</keyword>
<reference evidence="1" key="1">
    <citation type="submission" date="2020-09" db="EMBL/GenBank/DDBJ databases">
        <authorList>
            <person name="Kim M.K."/>
        </authorList>
    </citation>
    <scope>NUCLEOTIDE SEQUENCE</scope>
    <source>
        <strain evidence="1">BT664</strain>
    </source>
</reference>
<sequence>MPLNRAAAKTRLANLLDDMARRTTAGPQDRVDYASELVDLMADLMTTATITGNVSTTGTAAAQAGTITTARLS</sequence>
<dbReference type="RefSeq" id="WP_191006505.1">
    <property type="nucleotide sequence ID" value="NZ_JACXAD010000022.1"/>
</dbReference>
<dbReference type="EMBL" id="JACXAD010000022">
    <property type="protein sequence ID" value="MBD2769697.1"/>
    <property type="molecule type" value="Genomic_DNA"/>
</dbReference>
<comment type="caution">
    <text evidence="1">The sequence shown here is derived from an EMBL/GenBank/DDBJ whole genome shotgun (WGS) entry which is preliminary data.</text>
</comment>
<dbReference type="Proteomes" id="UP000612233">
    <property type="component" value="Unassembled WGS sequence"/>
</dbReference>